<name>A0A1M5UIW0_9BURK</name>
<gene>
    <name evidence="2" type="ORF">SAMN04488135_10412</name>
</gene>
<keyword evidence="1" id="KW-0472">Membrane</keyword>
<evidence type="ECO:0000313" key="3">
    <source>
        <dbReference type="Proteomes" id="UP000184226"/>
    </source>
</evidence>
<evidence type="ECO:0000256" key="1">
    <source>
        <dbReference type="SAM" id="Phobius"/>
    </source>
</evidence>
<evidence type="ECO:0000313" key="2">
    <source>
        <dbReference type="EMBL" id="SHH62861.1"/>
    </source>
</evidence>
<feature type="transmembrane region" description="Helical" evidence="1">
    <location>
        <begin position="38"/>
        <end position="57"/>
    </location>
</feature>
<keyword evidence="1" id="KW-1133">Transmembrane helix</keyword>
<keyword evidence="1" id="KW-0812">Transmembrane</keyword>
<protein>
    <submittedName>
        <fullName evidence="2">Uncharacterized protein</fullName>
    </submittedName>
</protein>
<accession>A0A1M5UIW0</accession>
<keyword evidence="3" id="KW-1185">Reference proteome</keyword>
<reference evidence="2 3" key="1">
    <citation type="submission" date="2016-11" db="EMBL/GenBank/DDBJ databases">
        <authorList>
            <person name="Jaros S."/>
            <person name="Januszkiewicz K."/>
            <person name="Wedrychowicz H."/>
        </authorList>
    </citation>
    <scope>NUCLEOTIDE SEQUENCE [LARGE SCALE GENOMIC DNA]</scope>
    <source>
        <strain evidence="2 3">CGMCC 1.10190</strain>
    </source>
</reference>
<sequence>MLPYLTTAVALVALLCSLYKEILAAAKAAKIQPVIRAIRLHHVAQFAVVMLALWAGIDADSKAKKIRLAQLDAAAAQAASQHSIPILDYYFLKLLPAASLLKNHDEYQEALDTMPTALQERNAWERVATPRLIQEHDAALEAFSGLQRIARSVLAESTMYGQRYPLKLVEWASRTLEIKAHDLPILLGTGEDGSAYAELTGLGIGSSITAARDAMTRLEK</sequence>
<dbReference type="EMBL" id="FQXE01000004">
    <property type="protein sequence ID" value="SHH62861.1"/>
    <property type="molecule type" value="Genomic_DNA"/>
</dbReference>
<organism evidence="2 3">
    <name type="scientific">Pollutimonas bauzanensis</name>
    <dbReference type="NCBI Taxonomy" id="658167"/>
    <lineage>
        <taxon>Bacteria</taxon>
        <taxon>Pseudomonadati</taxon>
        <taxon>Pseudomonadota</taxon>
        <taxon>Betaproteobacteria</taxon>
        <taxon>Burkholderiales</taxon>
        <taxon>Alcaligenaceae</taxon>
        <taxon>Pollutimonas</taxon>
    </lineage>
</organism>
<dbReference type="AlphaFoldDB" id="A0A1M5UIW0"/>
<dbReference type="Proteomes" id="UP000184226">
    <property type="component" value="Unassembled WGS sequence"/>
</dbReference>
<proteinExistence type="predicted"/>